<protein>
    <submittedName>
        <fullName evidence="2">Uncharacterized protein</fullName>
    </submittedName>
</protein>
<accession>A0A9W9ZUG3</accession>
<dbReference type="AlphaFoldDB" id="A0A9W9ZUG3"/>
<gene>
    <name evidence="2" type="ORF">OS493_039990</name>
</gene>
<feature type="region of interest" description="Disordered" evidence="1">
    <location>
        <begin position="1"/>
        <end position="31"/>
    </location>
</feature>
<name>A0A9W9ZUG3_9CNID</name>
<evidence type="ECO:0000313" key="3">
    <source>
        <dbReference type="Proteomes" id="UP001163046"/>
    </source>
</evidence>
<sequence length="128" mass="14757">MCRHKTSYQRVPVKPYNRPENSRGNRAARRVRRPFTPQCKPMFPTWYKDMQKGVEVPVQTIEEPESYLCSKEAILCKCWGGEEISGTSILSSYHDECFSNLPRSEEIYKLSDSSNGRKKSTAQCDKSV</sequence>
<keyword evidence="3" id="KW-1185">Reference proteome</keyword>
<evidence type="ECO:0000256" key="1">
    <source>
        <dbReference type="SAM" id="MobiDB-lite"/>
    </source>
</evidence>
<dbReference type="Proteomes" id="UP001163046">
    <property type="component" value="Unassembled WGS sequence"/>
</dbReference>
<dbReference type="OrthoDB" id="10618664at2759"/>
<evidence type="ECO:0000313" key="2">
    <source>
        <dbReference type="EMBL" id="KAJ7388072.1"/>
    </source>
</evidence>
<reference evidence="2" key="1">
    <citation type="submission" date="2023-01" db="EMBL/GenBank/DDBJ databases">
        <title>Genome assembly of the deep-sea coral Lophelia pertusa.</title>
        <authorList>
            <person name="Herrera S."/>
            <person name="Cordes E."/>
        </authorList>
    </citation>
    <scope>NUCLEOTIDE SEQUENCE</scope>
    <source>
        <strain evidence="2">USNM1676648</strain>
        <tissue evidence="2">Polyp</tissue>
    </source>
</reference>
<proteinExistence type="predicted"/>
<comment type="caution">
    <text evidence="2">The sequence shown here is derived from an EMBL/GenBank/DDBJ whole genome shotgun (WGS) entry which is preliminary data.</text>
</comment>
<dbReference type="EMBL" id="MU825666">
    <property type="protein sequence ID" value="KAJ7388072.1"/>
    <property type="molecule type" value="Genomic_DNA"/>
</dbReference>
<organism evidence="2 3">
    <name type="scientific">Desmophyllum pertusum</name>
    <dbReference type="NCBI Taxonomy" id="174260"/>
    <lineage>
        <taxon>Eukaryota</taxon>
        <taxon>Metazoa</taxon>
        <taxon>Cnidaria</taxon>
        <taxon>Anthozoa</taxon>
        <taxon>Hexacorallia</taxon>
        <taxon>Scleractinia</taxon>
        <taxon>Caryophylliina</taxon>
        <taxon>Caryophylliidae</taxon>
        <taxon>Desmophyllum</taxon>
    </lineage>
</organism>